<evidence type="ECO:0000313" key="3">
    <source>
        <dbReference type="Proteomes" id="UP001566331"/>
    </source>
</evidence>
<feature type="signal peptide" evidence="1">
    <location>
        <begin position="1"/>
        <end position="31"/>
    </location>
</feature>
<reference evidence="2 3" key="1">
    <citation type="submission" date="2024-07" db="EMBL/GenBank/DDBJ databases">
        <title>Luteimonas salilacus sp. nov., isolated from the shore soil of Salt Lake in Tibet of China.</title>
        <authorList>
            <person name="Zhang X."/>
            <person name="Li A."/>
        </authorList>
    </citation>
    <scope>NUCLEOTIDE SEQUENCE [LARGE SCALE GENOMIC DNA]</scope>
    <source>
        <strain evidence="2 3">B3-2-R+30</strain>
    </source>
</reference>
<feature type="chain" id="PRO_5047419339" evidence="1">
    <location>
        <begin position="32"/>
        <end position="366"/>
    </location>
</feature>
<name>A0ABV4HNS5_9GAMM</name>
<accession>A0ABV4HNS5</accession>
<protein>
    <submittedName>
        <fullName evidence="2">Uncharacterized protein</fullName>
    </submittedName>
</protein>
<dbReference type="EMBL" id="JBFWIC010000007">
    <property type="protein sequence ID" value="MEZ0474388.1"/>
    <property type="molecule type" value="Genomic_DNA"/>
</dbReference>
<keyword evidence="3" id="KW-1185">Reference proteome</keyword>
<dbReference type="Proteomes" id="UP001566331">
    <property type="component" value="Unassembled WGS sequence"/>
</dbReference>
<evidence type="ECO:0000313" key="2">
    <source>
        <dbReference type="EMBL" id="MEZ0474388.1"/>
    </source>
</evidence>
<proteinExistence type="predicted"/>
<comment type="caution">
    <text evidence="2">The sequence shown here is derived from an EMBL/GenBank/DDBJ whole genome shotgun (WGS) entry which is preliminary data.</text>
</comment>
<gene>
    <name evidence="2" type="ORF">AB6713_07120</name>
</gene>
<sequence length="366" mass="39922">MAIRNAHKSLRATKVLAVAIAIALVPSTMIAAGVSNGDVAASKAAAINHAKHGKYCSATALNQYAACLSEVGDDHFTANAVCTNVSDPQARSECFADARQESGEALQLCGEQRSARGNLCSVLGEDRYDPDINPADFDDDFTNLTNPNPWYPLDIGNQWVYESGDGKEIVAVEVLDKTKQIQGVTCIVVNDRSFDDGRLVENTDDWFGHRRDGTVDYCGEISQDFGYFDGDDPQESELVEIEGSWKAGRDGAKSGTLFPSMPVVGRIYRTEYAAGDAEDIVEVVSTNYGYGVDPDLDRFVPQALAELMCPNHDCVVMRDTTPLEPGEFEHKYYAVGIGQFLEVKPEEGEFAQLVDCNFDAKCEQLP</sequence>
<dbReference type="RefSeq" id="WP_370563546.1">
    <property type="nucleotide sequence ID" value="NZ_JBFWIB010000004.1"/>
</dbReference>
<evidence type="ECO:0000256" key="1">
    <source>
        <dbReference type="SAM" id="SignalP"/>
    </source>
</evidence>
<organism evidence="2 3">
    <name type="scientific">Luteimonas salinilitoris</name>
    <dbReference type="NCBI Taxonomy" id="3237697"/>
    <lineage>
        <taxon>Bacteria</taxon>
        <taxon>Pseudomonadati</taxon>
        <taxon>Pseudomonadota</taxon>
        <taxon>Gammaproteobacteria</taxon>
        <taxon>Lysobacterales</taxon>
        <taxon>Lysobacteraceae</taxon>
        <taxon>Luteimonas</taxon>
    </lineage>
</organism>
<keyword evidence="1" id="KW-0732">Signal</keyword>